<dbReference type="EMBL" id="UGHK01000002">
    <property type="protein sequence ID" value="STO71327.1"/>
    <property type="molecule type" value="Genomic_DNA"/>
</dbReference>
<sequence length="76" mass="8616">MGHKMKEHDQFLVGLLKEALSRTELTRAEQKSYLESLLREFEPASLRNLITCMLSIELENLHQFADVVVGEDKGGA</sequence>
<reference evidence="1 2" key="1">
    <citation type="submission" date="2018-06" db="EMBL/GenBank/DDBJ databases">
        <authorList>
            <consortium name="Pathogen Informatics"/>
            <person name="Doyle S."/>
        </authorList>
    </citation>
    <scope>NUCLEOTIDE SEQUENCE [LARGE SCALE GENOMIC DNA]</scope>
    <source>
        <strain evidence="1 2">NCTC11296</strain>
    </source>
</reference>
<evidence type="ECO:0008006" key="3">
    <source>
        <dbReference type="Google" id="ProtNLM"/>
    </source>
</evidence>
<organism evidence="1 2">
    <name type="scientific">Avibacterium paragallinarum</name>
    <name type="common">Haemophilus gallinarum</name>
    <dbReference type="NCBI Taxonomy" id="728"/>
    <lineage>
        <taxon>Bacteria</taxon>
        <taxon>Pseudomonadati</taxon>
        <taxon>Pseudomonadota</taxon>
        <taxon>Gammaproteobacteria</taxon>
        <taxon>Pasteurellales</taxon>
        <taxon>Pasteurellaceae</taxon>
        <taxon>Avibacterium</taxon>
    </lineage>
</organism>
<protein>
    <recommendedName>
        <fullName evidence="3">Transposase</fullName>
    </recommendedName>
</protein>
<evidence type="ECO:0000313" key="2">
    <source>
        <dbReference type="Proteomes" id="UP000254465"/>
    </source>
</evidence>
<evidence type="ECO:0000313" key="1">
    <source>
        <dbReference type="EMBL" id="STO71327.1"/>
    </source>
</evidence>
<accession>A0A377I7M3</accession>
<dbReference type="Proteomes" id="UP000254465">
    <property type="component" value="Unassembled WGS sequence"/>
</dbReference>
<dbReference type="AlphaFoldDB" id="A0A377I7M3"/>
<proteinExistence type="predicted"/>
<name>A0A377I7M3_AVIPA</name>
<gene>
    <name evidence="1" type="ORF">NCTC11296_01225</name>
</gene>